<organism evidence="1 2">
    <name type="scientific">Pseudonocardia nematodicida</name>
    <dbReference type="NCBI Taxonomy" id="1206997"/>
    <lineage>
        <taxon>Bacteria</taxon>
        <taxon>Bacillati</taxon>
        <taxon>Actinomycetota</taxon>
        <taxon>Actinomycetes</taxon>
        <taxon>Pseudonocardiales</taxon>
        <taxon>Pseudonocardiaceae</taxon>
        <taxon>Pseudonocardia</taxon>
    </lineage>
</organism>
<comment type="caution">
    <text evidence="1">The sequence shown here is derived from an EMBL/GenBank/DDBJ whole genome shotgun (WGS) entry which is preliminary data.</text>
</comment>
<accession>A0ABV1K320</accession>
<evidence type="ECO:0000313" key="1">
    <source>
        <dbReference type="EMBL" id="MEQ3548851.1"/>
    </source>
</evidence>
<protein>
    <recommendedName>
        <fullName evidence="3">Antitoxin</fullName>
    </recommendedName>
</protein>
<evidence type="ECO:0000313" key="2">
    <source>
        <dbReference type="Proteomes" id="UP001494902"/>
    </source>
</evidence>
<proteinExistence type="predicted"/>
<sequence>MRTTVDIDASVLAQLRKLQQRRGTTLGALVSELLATALADEERADGAGVRPLTWSSASLGSRVDLDDRDSVLDLLDADR</sequence>
<gene>
    <name evidence="1" type="ORF">WIS52_00080</name>
</gene>
<dbReference type="Proteomes" id="UP001494902">
    <property type="component" value="Unassembled WGS sequence"/>
</dbReference>
<keyword evidence="2" id="KW-1185">Reference proteome</keyword>
<dbReference type="EMBL" id="JBEDNQ010000001">
    <property type="protein sequence ID" value="MEQ3548851.1"/>
    <property type="molecule type" value="Genomic_DNA"/>
</dbReference>
<reference evidence="1 2" key="1">
    <citation type="submission" date="2024-03" db="EMBL/GenBank/DDBJ databases">
        <title>Draft genome sequence of Pseudonocardia nematodicida JCM 31783.</title>
        <authorList>
            <person name="Butdee W."/>
            <person name="Duangmal K."/>
        </authorList>
    </citation>
    <scope>NUCLEOTIDE SEQUENCE [LARGE SCALE GENOMIC DNA]</scope>
    <source>
        <strain evidence="1 2">JCM 31783</strain>
    </source>
</reference>
<evidence type="ECO:0008006" key="3">
    <source>
        <dbReference type="Google" id="ProtNLM"/>
    </source>
</evidence>
<name>A0ABV1K320_9PSEU</name>
<dbReference type="RefSeq" id="WP_349295950.1">
    <property type="nucleotide sequence ID" value="NZ_JBEDNQ010000001.1"/>
</dbReference>